<evidence type="ECO:0000256" key="3">
    <source>
        <dbReference type="ARBA" id="ARBA00022833"/>
    </source>
</evidence>
<dbReference type="PANTHER" id="PTHR24082">
    <property type="entry name" value="NUCLEAR HORMONE RECEPTOR"/>
    <property type="match status" value="1"/>
</dbReference>
<dbReference type="EMBL" id="CAJNOQ010002615">
    <property type="protein sequence ID" value="CAF0968833.1"/>
    <property type="molecule type" value="Genomic_DNA"/>
</dbReference>
<accession>A0A814E915</accession>
<dbReference type="PROSITE" id="PS00031">
    <property type="entry name" value="NUCLEAR_REC_DBD_1"/>
    <property type="match status" value="1"/>
</dbReference>
<dbReference type="GO" id="GO:0000978">
    <property type="term" value="F:RNA polymerase II cis-regulatory region sequence-specific DNA binding"/>
    <property type="evidence" value="ECO:0007669"/>
    <property type="project" value="TreeGrafter"/>
</dbReference>
<dbReference type="GO" id="GO:0045944">
    <property type="term" value="P:positive regulation of transcription by RNA polymerase II"/>
    <property type="evidence" value="ECO:0007669"/>
    <property type="project" value="TreeGrafter"/>
</dbReference>
<keyword evidence="1" id="KW-0479">Metal-binding</keyword>
<keyword evidence="6" id="KW-0804">Transcription</keyword>
<keyword evidence="5" id="KW-0238">DNA-binding</keyword>
<evidence type="ECO:0000256" key="2">
    <source>
        <dbReference type="ARBA" id="ARBA00022771"/>
    </source>
</evidence>
<feature type="domain" description="Nuclear receptor" evidence="9">
    <location>
        <begin position="50"/>
        <end position="126"/>
    </location>
</feature>
<dbReference type="AlphaFoldDB" id="A0A814E915"/>
<evidence type="ECO:0000256" key="6">
    <source>
        <dbReference type="ARBA" id="ARBA00023163"/>
    </source>
</evidence>
<dbReference type="Gene3D" id="3.30.50.10">
    <property type="entry name" value="Erythroid Transcription Factor GATA-1, subunit A"/>
    <property type="match status" value="1"/>
</dbReference>
<protein>
    <recommendedName>
        <fullName evidence="9">Nuclear receptor domain-containing protein</fullName>
    </recommendedName>
</protein>
<evidence type="ECO:0000313" key="10">
    <source>
        <dbReference type="EMBL" id="CAF0968833.1"/>
    </source>
</evidence>
<dbReference type="SMART" id="SM00399">
    <property type="entry name" value="ZnF_C4"/>
    <property type="match status" value="1"/>
</dbReference>
<dbReference type="OrthoDB" id="10068706at2759"/>
<dbReference type="SUPFAM" id="SSF48508">
    <property type="entry name" value="Nuclear receptor ligand-binding domain"/>
    <property type="match status" value="1"/>
</dbReference>
<evidence type="ECO:0000313" key="11">
    <source>
        <dbReference type="EMBL" id="CAF3742052.1"/>
    </source>
</evidence>
<dbReference type="PROSITE" id="PS51030">
    <property type="entry name" value="NUCLEAR_REC_DBD_2"/>
    <property type="match status" value="1"/>
</dbReference>
<dbReference type="InterPro" id="IPR035500">
    <property type="entry name" value="NHR-like_dom_sf"/>
</dbReference>
<evidence type="ECO:0000256" key="1">
    <source>
        <dbReference type="ARBA" id="ARBA00022723"/>
    </source>
</evidence>
<dbReference type="Pfam" id="PF00105">
    <property type="entry name" value="zf-C4"/>
    <property type="match status" value="1"/>
</dbReference>
<dbReference type="GO" id="GO:0008270">
    <property type="term" value="F:zinc ion binding"/>
    <property type="evidence" value="ECO:0007669"/>
    <property type="project" value="UniProtKB-KW"/>
</dbReference>
<sequence length="400" mass="46617">MADNYQCQRTRKRGVRQPYSNDIVSNIRDDVTNDRENTSNMSIYAKKRIELMCVVCGAPAIGYNFDQITCESCKAFFRRNALKSLGSFKCRCTGVSDVNIRNRKRCKACRLQKCFAKGMRKEWILSAEEKRSKKQKIEENRRLRQLNNYLTEFEEQDWDILDKIELAYVQSIKLNSPVGLPLYPSTRKLSSTSQLINEPMNIYSTRLITYFKQLPEFYELEEDDKLTLIKYNLFGLIFIRAILIYDPINDTYQEYGTNDCAFNVKDLVQCCSLYLKSTDSLRSFIDIVEYDRLVVKIILIIMLFSKGSSICSLKHPEPILKNNVEVYKSQNFYVELVWKYCEQKFGFLNGVKLFLRLVTCCMMAKMAAEEMQQHVENTLTAGELAPLMQSIIYLSSNVFN</sequence>
<dbReference type="Proteomes" id="UP000681722">
    <property type="component" value="Unassembled WGS sequence"/>
</dbReference>
<keyword evidence="3" id="KW-0862">Zinc</keyword>
<dbReference type="SUPFAM" id="SSF57716">
    <property type="entry name" value="Glucocorticoid receptor-like (DNA-binding domain)"/>
    <property type="match status" value="1"/>
</dbReference>
<reference evidence="10" key="1">
    <citation type="submission" date="2021-02" db="EMBL/GenBank/DDBJ databases">
        <authorList>
            <person name="Nowell W R."/>
        </authorList>
    </citation>
    <scope>NUCLEOTIDE SEQUENCE</scope>
</reference>
<dbReference type="PRINTS" id="PR00047">
    <property type="entry name" value="STROIDFINGER"/>
</dbReference>
<dbReference type="InterPro" id="IPR050234">
    <property type="entry name" value="Nuclear_hormone_rcpt_NR1"/>
</dbReference>
<dbReference type="Gene3D" id="1.10.565.10">
    <property type="entry name" value="Retinoid X Receptor"/>
    <property type="match status" value="1"/>
</dbReference>
<keyword evidence="7" id="KW-0675">Receptor</keyword>
<evidence type="ECO:0000256" key="7">
    <source>
        <dbReference type="ARBA" id="ARBA00023170"/>
    </source>
</evidence>
<dbReference type="GO" id="GO:0030154">
    <property type="term" value="P:cell differentiation"/>
    <property type="evidence" value="ECO:0007669"/>
    <property type="project" value="TreeGrafter"/>
</dbReference>
<gene>
    <name evidence="10" type="ORF">GPM918_LOCUS12122</name>
    <name evidence="11" type="ORF">SRO942_LOCUS12123</name>
</gene>
<dbReference type="GO" id="GO:0004879">
    <property type="term" value="F:nuclear receptor activity"/>
    <property type="evidence" value="ECO:0007669"/>
    <property type="project" value="TreeGrafter"/>
</dbReference>
<name>A0A814E915_9BILA</name>
<dbReference type="InterPro" id="IPR001628">
    <property type="entry name" value="Znf_hrmn_rcpt"/>
</dbReference>
<organism evidence="10 12">
    <name type="scientific">Didymodactylos carnosus</name>
    <dbReference type="NCBI Taxonomy" id="1234261"/>
    <lineage>
        <taxon>Eukaryota</taxon>
        <taxon>Metazoa</taxon>
        <taxon>Spiralia</taxon>
        <taxon>Gnathifera</taxon>
        <taxon>Rotifera</taxon>
        <taxon>Eurotatoria</taxon>
        <taxon>Bdelloidea</taxon>
        <taxon>Philodinida</taxon>
        <taxon>Philodinidae</taxon>
        <taxon>Didymodactylos</taxon>
    </lineage>
</organism>
<dbReference type="Proteomes" id="UP000663829">
    <property type="component" value="Unassembled WGS sequence"/>
</dbReference>
<dbReference type="GO" id="GO:0000122">
    <property type="term" value="P:negative regulation of transcription by RNA polymerase II"/>
    <property type="evidence" value="ECO:0007669"/>
    <property type="project" value="TreeGrafter"/>
</dbReference>
<keyword evidence="4" id="KW-0805">Transcription regulation</keyword>
<comment type="caution">
    <text evidence="10">The sequence shown here is derived from an EMBL/GenBank/DDBJ whole genome shotgun (WGS) entry which is preliminary data.</text>
</comment>
<evidence type="ECO:0000256" key="8">
    <source>
        <dbReference type="ARBA" id="ARBA00023242"/>
    </source>
</evidence>
<evidence type="ECO:0000259" key="9">
    <source>
        <dbReference type="PROSITE" id="PS51030"/>
    </source>
</evidence>
<evidence type="ECO:0000256" key="4">
    <source>
        <dbReference type="ARBA" id="ARBA00023015"/>
    </source>
</evidence>
<keyword evidence="8" id="KW-0539">Nucleus</keyword>
<dbReference type="EMBL" id="CAJOBC010002615">
    <property type="protein sequence ID" value="CAF3742052.1"/>
    <property type="molecule type" value="Genomic_DNA"/>
</dbReference>
<keyword evidence="12" id="KW-1185">Reference proteome</keyword>
<dbReference type="PANTHER" id="PTHR24082:SF283">
    <property type="entry name" value="NUCLEAR HORMONE RECEPTOR HR96"/>
    <property type="match status" value="1"/>
</dbReference>
<evidence type="ECO:0000256" key="5">
    <source>
        <dbReference type="ARBA" id="ARBA00023125"/>
    </source>
</evidence>
<evidence type="ECO:0000313" key="12">
    <source>
        <dbReference type="Proteomes" id="UP000663829"/>
    </source>
</evidence>
<dbReference type="InterPro" id="IPR013088">
    <property type="entry name" value="Znf_NHR/GATA"/>
</dbReference>
<keyword evidence="2" id="KW-0863">Zinc-finger</keyword>
<proteinExistence type="predicted"/>